<dbReference type="PANTHER" id="PTHR24219">
    <property type="entry name" value="LIM DOMAIN-CONTAINING PROTEIN JUB"/>
    <property type="match status" value="1"/>
</dbReference>
<evidence type="ECO:0000259" key="6">
    <source>
        <dbReference type="PROSITE" id="PS50023"/>
    </source>
</evidence>
<dbReference type="Gene3D" id="2.10.110.10">
    <property type="entry name" value="Cysteine Rich Protein"/>
    <property type="match status" value="2"/>
</dbReference>
<keyword evidence="3 4" id="KW-0440">LIM domain</keyword>
<dbReference type="PROSITE" id="PS00478">
    <property type="entry name" value="LIM_DOMAIN_1"/>
    <property type="match status" value="1"/>
</dbReference>
<evidence type="ECO:0000313" key="7">
    <source>
        <dbReference type="EMBL" id="KAI1722283.1"/>
    </source>
</evidence>
<keyword evidence="2 4" id="KW-0862">Zinc</keyword>
<dbReference type="EMBL" id="JAKKPZ010000004">
    <property type="protein sequence ID" value="KAI1722283.1"/>
    <property type="molecule type" value="Genomic_DNA"/>
</dbReference>
<dbReference type="GO" id="GO:0005912">
    <property type="term" value="C:adherens junction"/>
    <property type="evidence" value="ECO:0007669"/>
    <property type="project" value="TreeGrafter"/>
</dbReference>
<keyword evidence="8" id="KW-1185">Reference proteome</keyword>
<feature type="domain" description="LIM zinc-binding" evidence="6">
    <location>
        <begin position="419"/>
        <end position="487"/>
    </location>
</feature>
<dbReference type="GO" id="GO:0005634">
    <property type="term" value="C:nucleus"/>
    <property type="evidence" value="ECO:0007669"/>
    <property type="project" value="TreeGrafter"/>
</dbReference>
<dbReference type="AlphaFoldDB" id="A0AAD4NBD7"/>
<dbReference type="GO" id="GO:0035331">
    <property type="term" value="P:negative regulation of hippo signaling"/>
    <property type="evidence" value="ECO:0007669"/>
    <property type="project" value="TreeGrafter"/>
</dbReference>
<accession>A0AAD4NBD7</accession>
<feature type="region of interest" description="Disordered" evidence="5">
    <location>
        <begin position="101"/>
        <end position="143"/>
    </location>
</feature>
<dbReference type="GO" id="GO:0000932">
    <property type="term" value="C:P-body"/>
    <property type="evidence" value="ECO:0007669"/>
    <property type="project" value="TreeGrafter"/>
</dbReference>
<evidence type="ECO:0000256" key="5">
    <source>
        <dbReference type="SAM" id="MobiDB-lite"/>
    </source>
</evidence>
<name>A0AAD4NBD7_9BILA</name>
<keyword evidence="1 4" id="KW-0479">Metal-binding</keyword>
<gene>
    <name evidence="7" type="ORF">DdX_04595</name>
</gene>
<feature type="domain" description="LIM zinc-binding" evidence="6">
    <location>
        <begin position="358"/>
        <end position="418"/>
    </location>
</feature>
<protein>
    <submittedName>
        <fullName evidence="7">LIM domain-containing protein</fullName>
    </submittedName>
</protein>
<dbReference type="SMART" id="SM00132">
    <property type="entry name" value="LIM"/>
    <property type="match status" value="2"/>
</dbReference>
<dbReference type="GO" id="GO:0007010">
    <property type="term" value="P:cytoskeleton organization"/>
    <property type="evidence" value="ECO:0007669"/>
    <property type="project" value="TreeGrafter"/>
</dbReference>
<dbReference type="Pfam" id="PF00412">
    <property type="entry name" value="LIM"/>
    <property type="match status" value="2"/>
</dbReference>
<feature type="compositionally biased region" description="Low complexity" evidence="5">
    <location>
        <begin position="112"/>
        <end position="132"/>
    </location>
</feature>
<organism evidence="7 8">
    <name type="scientific">Ditylenchus destructor</name>
    <dbReference type="NCBI Taxonomy" id="166010"/>
    <lineage>
        <taxon>Eukaryota</taxon>
        <taxon>Metazoa</taxon>
        <taxon>Ecdysozoa</taxon>
        <taxon>Nematoda</taxon>
        <taxon>Chromadorea</taxon>
        <taxon>Rhabditida</taxon>
        <taxon>Tylenchina</taxon>
        <taxon>Tylenchomorpha</taxon>
        <taxon>Sphaerularioidea</taxon>
        <taxon>Anguinidae</taxon>
        <taxon>Anguininae</taxon>
        <taxon>Ditylenchus</taxon>
    </lineage>
</organism>
<sequence length="498" mass="56450">MASTSSGSFEHYAQYSNRSNNNGVVSSGDDSTVILNSRFQEFGIDAKMRASSVKSIPIDRSPWFGVTEWETEKKEKMSKDEIEELRKSVLRTNRPVNPWYETQKKIGSANNSLTTSPSSTASSVSSKSSHTTQNYSNSHDQPFENVASSSRITVLSPRFHARAVRVDSHMDENDKIKPIQSENQRLWKNKPNGLGWQKVDYMNGPIGERNRVTQTMLTQVHRRPMQEHARSTGTMRIPPNLMQKREQKPPVISTKRAEDYAMDLSQMLASDIKLLEELEAESLERKSAISNRARNTADRSPTGFTTIEKRLETDKSECNFQKSESVHKSHKNISDFIEGNKVNQRPASNQPVNLTDMQICASCRKAITDVVLQAMGNSFHPRCFRCEKCFRCLDGVPFAVSNDGRVFCMQDYEKMYAVPCAACHQPITSNNEYGQLVRVIVQENEYHLECYICEGCGLRLNNEPGNQCYPIGSHLLCRSCHRQWSRLSDGLNQPITDL</sequence>
<dbReference type="GO" id="GO:0003714">
    <property type="term" value="F:transcription corepressor activity"/>
    <property type="evidence" value="ECO:0007669"/>
    <property type="project" value="TreeGrafter"/>
</dbReference>
<dbReference type="SUPFAM" id="SSF57716">
    <property type="entry name" value="Glucocorticoid receptor-like (DNA-binding domain)"/>
    <property type="match status" value="2"/>
</dbReference>
<evidence type="ECO:0000256" key="3">
    <source>
        <dbReference type="ARBA" id="ARBA00023038"/>
    </source>
</evidence>
<dbReference type="PANTHER" id="PTHR24219:SF4">
    <property type="entry name" value="LIM DOMAIN-CONTAINING PROTEIN JUB"/>
    <property type="match status" value="1"/>
</dbReference>
<dbReference type="PROSITE" id="PS50023">
    <property type="entry name" value="LIM_DOMAIN_2"/>
    <property type="match status" value="2"/>
</dbReference>
<evidence type="ECO:0000256" key="1">
    <source>
        <dbReference type="ARBA" id="ARBA00022723"/>
    </source>
</evidence>
<evidence type="ECO:0000256" key="4">
    <source>
        <dbReference type="PROSITE-ProRule" id="PRU00125"/>
    </source>
</evidence>
<evidence type="ECO:0000256" key="2">
    <source>
        <dbReference type="ARBA" id="ARBA00022833"/>
    </source>
</evidence>
<dbReference type="GO" id="GO:0005667">
    <property type="term" value="C:transcription regulator complex"/>
    <property type="evidence" value="ECO:0007669"/>
    <property type="project" value="TreeGrafter"/>
</dbReference>
<proteinExistence type="predicted"/>
<dbReference type="InterPro" id="IPR001781">
    <property type="entry name" value="Znf_LIM"/>
</dbReference>
<feature type="compositionally biased region" description="Polar residues" evidence="5">
    <location>
        <begin position="133"/>
        <end position="143"/>
    </location>
</feature>
<comment type="caution">
    <text evidence="7">The sequence shown here is derived from an EMBL/GenBank/DDBJ whole genome shotgun (WGS) entry which is preliminary data.</text>
</comment>
<dbReference type="InterPro" id="IPR047172">
    <property type="entry name" value="Ajuba-like"/>
</dbReference>
<evidence type="ECO:0000313" key="8">
    <source>
        <dbReference type="Proteomes" id="UP001201812"/>
    </source>
</evidence>
<reference evidence="7" key="1">
    <citation type="submission" date="2022-01" db="EMBL/GenBank/DDBJ databases">
        <title>Genome Sequence Resource for Two Populations of Ditylenchus destructor, the Migratory Endoparasitic Phytonematode.</title>
        <authorList>
            <person name="Zhang H."/>
            <person name="Lin R."/>
            <person name="Xie B."/>
        </authorList>
    </citation>
    <scope>NUCLEOTIDE SEQUENCE</scope>
    <source>
        <strain evidence="7">BazhouSP</strain>
    </source>
</reference>
<dbReference type="Proteomes" id="UP001201812">
    <property type="component" value="Unassembled WGS sequence"/>
</dbReference>
<dbReference type="GO" id="GO:0046872">
    <property type="term" value="F:metal ion binding"/>
    <property type="evidence" value="ECO:0007669"/>
    <property type="project" value="UniProtKB-KW"/>
</dbReference>
<dbReference type="GO" id="GO:0001666">
    <property type="term" value="P:response to hypoxia"/>
    <property type="evidence" value="ECO:0007669"/>
    <property type="project" value="TreeGrafter"/>
</dbReference>